<keyword evidence="2" id="KW-1185">Reference proteome</keyword>
<evidence type="ECO:0000313" key="1">
    <source>
        <dbReference type="EMBL" id="MBU2788290.1"/>
    </source>
</evidence>
<comment type="caution">
    <text evidence="1">The sequence shown here is derived from an EMBL/GenBank/DDBJ whole genome shotgun (WGS) entry which is preliminary data.</text>
</comment>
<gene>
    <name evidence="1" type="ORF">HFQ13_08750</name>
</gene>
<dbReference type="Pfam" id="PF14236">
    <property type="entry name" value="DruA"/>
    <property type="match status" value="1"/>
</dbReference>
<dbReference type="EMBL" id="JAAXYO010000131">
    <property type="protein sequence ID" value="MBU2788290.1"/>
    <property type="molecule type" value="Genomic_DNA"/>
</dbReference>
<name>A0AAE2YQB9_9PROT</name>
<dbReference type="InterPro" id="IPR025639">
    <property type="entry name" value="DruA"/>
</dbReference>
<sequence length="169" mass="20037">MDTPTLTPNQQSALRHIQVRPILPTERERWNTLMQEHHYRGFRTMAGRTLRYVATLDDRWVALLGWQAAAYQCQAREQWIGWSWVLRRQRLHLKEIAQKTNEIPELRNLLKDIDIQGKVVTADALHTQRETARFLVEDKKAEYLFTAVKGNQRKLRNRLICLPWEDSPP</sequence>
<protein>
    <submittedName>
        <fullName evidence="1">DUF4338 domain-containing protein</fullName>
    </submittedName>
</protein>
<dbReference type="AlphaFoldDB" id="A0AAE2YQB9"/>
<proteinExistence type="predicted"/>
<evidence type="ECO:0000313" key="2">
    <source>
        <dbReference type="Proteomes" id="UP001197378"/>
    </source>
</evidence>
<dbReference type="Proteomes" id="UP001197378">
    <property type="component" value="Unassembled WGS sequence"/>
</dbReference>
<dbReference type="RefSeq" id="WP_215885600.1">
    <property type="nucleotide sequence ID" value="NZ_JAAXYO010000131.1"/>
</dbReference>
<accession>A0AAE2YQB9</accession>
<organism evidence="1 2">
    <name type="scientific">Igneacidithiobacillus copahuensis</name>
    <dbReference type="NCBI Taxonomy" id="2724909"/>
    <lineage>
        <taxon>Bacteria</taxon>
        <taxon>Pseudomonadati</taxon>
        <taxon>Pseudomonadota</taxon>
        <taxon>Acidithiobacillia</taxon>
        <taxon>Acidithiobacillales</taxon>
        <taxon>Acidithiobacillaceae</taxon>
        <taxon>Igneacidithiobacillus</taxon>
    </lineage>
</organism>
<reference evidence="1" key="1">
    <citation type="journal article" date="2021" name="ISME J.">
        <title>Genomic evolution of the class Acidithiobacillia: deep-branching Proteobacteria living in extreme acidic conditions.</title>
        <authorList>
            <person name="Moya-Beltran A."/>
            <person name="Beard S."/>
            <person name="Rojas-Villalobos C."/>
            <person name="Issotta F."/>
            <person name="Gallardo Y."/>
            <person name="Ulloa R."/>
            <person name="Giaveno A."/>
            <person name="Degli Esposti M."/>
            <person name="Johnson D.B."/>
            <person name="Quatrini R."/>
        </authorList>
    </citation>
    <scope>NUCLEOTIDE SEQUENCE</scope>
    <source>
        <strain evidence="1">VAN18-1</strain>
    </source>
</reference>